<dbReference type="PANTHER" id="PTHR32123">
    <property type="entry name" value="BICD FAMILY-LIKE CARGO ADAPTER"/>
    <property type="match status" value="1"/>
</dbReference>
<feature type="region of interest" description="Disordered" evidence="5">
    <location>
        <begin position="1"/>
        <end position="27"/>
    </location>
</feature>
<keyword evidence="1" id="KW-0175">Coiled coil</keyword>
<gene>
    <name evidence="6" type="ORF">LTLLF_204875</name>
</gene>
<sequence length="124" mass="13418">MDSPGGPSFSSGLLSGGASPSGDEGFFPFVLERRDSFLGGGPGPEAPEDLALQLQQKEKDLLLAAELGKMLLERNEELRRQLETLNTQHLEREEVSWPLRQTEGGQGCSGQGEEPEHGEGKRAE</sequence>
<comment type="caution">
    <text evidence="6">The sequence shown here is derived from an EMBL/GenBank/DDBJ whole genome shotgun (WGS) entry which is preliminary data.</text>
</comment>
<evidence type="ECO:0000256" key="5">
    <source>
        <dbReference type="SAM" id="MobiDB-lite"/>
    </source>
</evidence>
<evidence type="ECO:0000256" key="1">
    <source>
        <dbReference type="ARBA" id="ARBA00023054"/>
    </source>
</evidence>
<accession>A0A8J6H129</accession>
<feature type="region of interest" description="Disordered" evidence="5">
    <location>
        <begin position="91"/>
        <end position="124"/>
    </location>
</feature>
<evidence type="ECO:0000256" key="2">
    <source>
        <dbReference type="ARBA" id="ARBA00040983"/>
    </source>
</evidence>
<feature type="compositionally biased region" description="Basic and acidic residues" evidence="5">
    <location>
        <begin position="114"/>
        <end position="124"/>
    </location>
</feature>
<dbReference type="AlphaFoldDB" id="A0A8J6H129"/>
<dbReference type="Proteomes" id="UP000710432">
    <property type="component" value="Unassembled WGS sequence"/>
</dbReference>
<name>A0A8J6H129_MICOH</name>
<organism evidence="6 7">
    <name type="scientific">Microtus ochrogaster</name>
    <name type="common">Prairie vole</name>
    <dbReference type="NCBI Taxonomy" id="79684"/>
    <lineage>
        <taxon>Eukaryota</taxon>
        <taxon>Metazoa</taxon>
        <taxon>Chordata</taxon>
        <taxon>Craniata</taxon>
        <taxon>Vertebrata</taxon>
        <taxon>Euteleostomi</taxon>
        <taxon>Mammalia</taxon>
        <taxon>Eutheria</taxon>
        <taxon>Euarchontoglires</taxon>
        <taxon>Glires</taxon>
        <taxon>Rodentia</taxon>
        <taxon>Myomorpha</taxon>
        <taxon>Muroidea</taxon>
        <taxon>Cricetidae</taxon>
        <taxon>Arvicolinae</taxon>
        <taxon>Microtus</taxon>
    </lineage>
</organism>
<dbReference type="EMBL" id="JAATJU010000500">
    <property type="protein sequence ID" value="KAH0520726.1"/>
    <property type="molecule type" value="Genomic_DNA"/>
</dbReference>
<evidence type="ECO:0000256" key="4">
    <source>
        <dbReference type="ARBA" id="ARBA00043196"/>
    </source>
</evidence>
<dbReference type="PANTHER" id="PTHR32123:SF11">
    <property type="entry name" value="BICD FAMILY-LIKE CARGO ADAPTER 2-RELATED"/>
    <property type="match status" value="1"/>
</dbReference>
<evidence type="ECO:0000256" key="3">
    <source>
        <dbReference type="ARBA" id="ARBA00041790"/>
    </source>
</evidence>
<evidence type="ECO:0000313" key="7">
    <source>
        <dbReference type="Proteomes" id="UP000710432"/>
    </source>
</evidence>
<feature type="compositionally biased region" description="Low complexity" evidence="5">
    <location>
        <begin position="1"/>
        <end position="22"/>
    </location>
</feature>
<dbReference type="InterPro" id="IPR051149">
    <property type="entry name" value="Spindly/BICDR_Dynein_Adapter"/>
</dbReference>
<protein>
    <recommendedName>
        <fullName evidence="2">BICD family-like cargo adapter 2</fullName>
    </recommendedName>
    <alternativeName>
        <fullName evidence="3">Bicaudal D-related protein 2</fullName>
    </alternativeName>
    <alternativeName>
        <fullName evidence="4">Coiled-coil domain-containing protein 64B</fullName>
    </alternativeName>
</protein>
<dbReference type="GO" id="GO:0047496">
    <property type="term" value="P:vesicle transport along microtubule"/>
    <property type="evidence" value="ECO:0007669"/>
    <property type="project" value="TreeGrafter"/>
</dbReference>
<reference evidence="6" key="1">
    <citation type="submission" date="2020-03" db="EMBL/GenBank/DDBJ databases">
        <title>Studies in the Genomics of Life Span.</title>
        <authorList>
            <person name="Glass D."/>
        </authorList>
    </citation>
    <scope>NUCLEOTIDE SEQUENCE</scope>
    <source>
        <strain evidence="6">LTLLF</strain>
        <tissue evidence="6">Muscle</tissue>
    </source>
</reference>
<dbReference type="GO" id="GO:0055107">
    <property type="term" value="P:Golgi to secretory granule transport"/>
    <property type="evidence" value="ECO:0007669"/>
    <property type="project" value="TreeGrafter"/>
</dbReference>
<evidence type="ECO:0000313" key="6">
    <source>
        <dbReference type="EMBL" id="KAH0520726.1"/>
    </source>
</evidence>
<proteinExistence type="predicted"/>